<keyword evidence="1" id="KW-0472">Membrane</keyword>
<keyword evidence="1" id="KW-0812">Transmembrane</keyword>
<accession>G9XHU4</accession>
<dbReference type="InterPro" id="IPR052173">
    <property type="entry name" value="Beta-lactam_resp_regulator"/>
</dbReference>
<feature type="transmembrane region" description="Helical" evidence="1">
    <location>
        <begin position="20"/>
        <end position="40"/>
    </location>
</feature>
<dbReference type="InterPro" id="IPR008756">
    <property type="entry name" value="Peptidase_M56"/>
</dbReference>
<evidence type="ECO:0000256" key="1">
    <source>
        <dbReference type="SAM" id="Phobius"/>
    </source>
</evidence>
<proteinExistence type="predicted"/>
<gene>
    <name evidence="3" type="ORF">HMPREF0322_00520</name>
</gene>
<dbReference type="Proteomes" id="UP000004416">
    <property type="component" value="Unassembled WGS sequence"/>
</dbReference>
<feature type="transmembrane region" description="Helical" evidence="1">
    <location>
        <begin position="121"/>
        <end position="143"/>
    </location>
</feature>
<reference evidence="3 4" key="1">
    <citation type="submission" date="2011-08" db="EMBL/GenBank/DDBJ databases">
        <authorList>
            <person name="Weinstock G."/>
            <person name="Sodergren E."/>
            <person name="Clifton S."/>
            <person name="Fulton L."/>
            <person name="Fulton B."/>
            <person name="Courtney L."/>
            <person name="Fronick C."/>
            <person name="Harrison M."/>
            <person name="Strong C."/>
            <person name="Farmer C."/>
            <person name="Delahaunty K."/>
            <person name="Markovic C."/>
            <person name="Hall O."/>
            <person name="Minx P."/>
            <person name="Tomlinson C."/>
            <person name="Mitreva M."/>
            <person name="Hou S."/>
            <person name="Chen J."/>
            <person name="Wollam A."/>
            <person name="Pepin K.H."/>
            <person name="Johnson M."/>
            <person name="Bhonagiri V."/>
            <person name="Zhang X."/>
            <person name="Suruliraj S."/>
            <person name="Warren W."/>
            <person name="Chinwalla A."/>
            <person name="Mardis E.R."/>
            <person name="Wilson R.K."/>
        </authorList>
    </citation>
    <scope>NUCLEOTIDE SEQUENCE [LARGE SCALE GENOMIC DNA]</scope>
    <source>
        <strain evidence="3 4">DP7</strain>
    </source>
</reference>
<protein>
    <submittedName>
        <fullName evidence="3">Peptidase, M56 family</fullName>
    </submittedName>
</protein>
<evidence type="ECO:0000259" key="2">
    <source>
        <dbReference type="Pfam" id="PF05569"/>
    </source>
</evidence>
<comment type="caution">
    <text evidence="3">The sequence shown here is derived from an EMBL/GenBank/DDBJ whole genome shotgun (WGS) entry which is preliminary data.</text>
</comment>
<feature type="non-terminal residue" evidence="3">
    <location>
        <position position="1"/>
    </location>
</feature>
<feature type="transmembrane region" description="Helical" evidence="1">
    <location>
        <begin position="298"/>
        <end position="318"/>
    </location>
</feature>
<organism evidence="3 4">
    <name type="scientific">Desulfitobacterium hafniense DP7</name>
    <dbReference type="NCBI Taxonomy" id="537010"/>
    <lineage>
        <taxon>Bacteria</taxon>
        <taxon>Bacillati</taxon>
        <taxon>Bacillota</taxon>
        <taxon>Clostridia</taxon>
        <taxon>Eubacteriales</taxon>
        <taxon>Desulfitobacteriaceae</taxon>
        <taxon>Desulfitobacterium</taxon>
    </lineage>
</organism>
<dbReference type="PANTHER" id="PTHR34978:SF3">
    <property type="entry name" value="SLR0241 PROTEIN"/>
    <property type="match status" value="1"/>
</dbReference>
<dbReference type="AlphaFoldDB" id="G9XHU4"/>
<keyword evidence="1" id="KW-1133">Transmembrane helix</keyword>
<dbReference type="HOGENOM" id="CLU_376230_0_0_9"/>
<evidence type="ECO:0000313" key="4">
    <source>
        <dbReference type="Proteomes" id="UP000004416"/>
    </source>
</evidence>
<evidence type="ECO:0000313" key="3">
    <source>
        <dbReference type="EMBL" id="EHL08877.1"/>
    </source>
</evidence>
<sequence>GTKSIIRGGIIMQEELFLKVLNMSITGSAVILCVVLMRFLLRKAPKVFSYALWSVVLFRLVCPFSFESALSLLPVNPEPIPERIVYAAVPQIQTGIGAVDRIVSSSLPGATPYASVNPLQIWIFLGSLLWIMGIAALLIYSIFSLMGLKRRLRTAVHDQDNIYLCADIDTPFVMGVIHPRIYLPASLSGTEKEYILLHEQTHIHRFDHVVKILSFFVLCIHWFNPLVWAAFFLSGRDMEMSCDEAVIRRLGHEVKKDYSSSLLSLATGRRIVGGTPLAFGEGDTRGRIMNVLNYKKPAFRVLLIAFLAVLILGMGLMANPKAGENFTAAVYRVDEILYSASQYSFAYTTDSAPQYNISSDYVLFRKEVSEQDWVMLGSLYKYPLSRQERYGLFESLNNKAHDNLDEVKTIYRADLKDENQTFILVMEQKNGHVLLAHGYDHPGNPRVRWLFHLDKVAEPETNGQAGQAGPQGSSAFGTIDAEPVEKAEDPLEGAVSAAILQHNRNEYRGGDFSAQAHTTLATEAGKPAAGNGVNTVTVYAMALYMEFGYRGGGLSETGGSHMPIALTFEVEDKNVYRLMEYWTPRDGADYGPSLREKFPERIFPGGIGEDALDTQKYIQAHAMACYEQAIAYGQVDVGNEIAGLIETICSSPAYMSNPGAYIDAHPLEYRTLIYYGSHTLEYCFDLFAQGGQRGLEGHIMAAACREIMMAKGVSFDDMLYNTGQDWYDSIKDWAIPL</sequence>
<dbReference type="PANTHER" id="PTHR34978">
    <property type="entry name" value="POSSIBLE SENSOR-TRANSDUCER PROTEIN BLAR"/>
    <property type="match status" value="1"/>
</dbReference>
<feature type="domain" description="Peptidase M56" evidence="2">
    <location>
        <begin position="19"/>
        <end position="291"/>
    </location>
</feature>
<name>G9XHU4_DESHA</name>
<dbReference type="CDD" id="cd07341">
    <property type="entry name" value="M56_BlaR1_MecR1_like"/>
    <property type="match status" value="1"/>
</dbReference>
<dbReference type="Pfam" id="PF05569">
    <property type="entry name" value="Peptidase_M56"/>
    <property type="match status" value="1"/>
</dbReference>
<dbReference type="EMBL" id="AFZX01000011">
    <property type="protein sequence ID" value="EHL08877.1"/>
    <property type="molecule type" value="Genomic_DNA"/>
</dbReference>
<dbReference type="PATRIC" id="fig|537010.4.peg.487"/>